<organism evidence="4 5">
    <name type="scientific">Cronobacter dublinensis 1210</name>
    <dbReference type="NCBI Taxonomy" id="1208656"/>
    <lineage>
        <taxon>Bacteria</taxon>
        <taxon>Pseudomonadati</taxon>
        <taxon>Pseudomonadota</taxon>
        <taxon>Gammaproteobacteria</taxon>
        <taxon>Enterobacterales</taxon>
        <taxon>Enterobacteriaceae</taxon>
        <taxon>Cronobacter</taxon>
    </lineage>
</organism>
<dbReference type="PROSITE" id="PS50110">
    <property type="entry name" value="RESPONSE_REGULATORY"/>
    <property type="match status" value="1"/>
</dbReference>
<gene>
    <name evidence="4" type="ORF">BN134_3174</name>
</gene>
<evidence type="ECO:0000256" key="2">
    <source>
        <dbReference type="PROSITE-ProRule" id="PRU00169"/>
    </source>
</evidence>
<proteinExistence type="predicted"/>
<dbReference type="EMBL" id="CAKZ01000145">
    <property type="protein sequence ID" value="CCJ82413.1"/>
    <property type="molecule type" value="Genomic_DNA"/>
</dbReference>
<dbReference type="Gene3D" id="3.40.50.2300">
    <property type="match status" value="1"/>
</dbReference>
<sequence length="125" mass="13581">MTLPQRIAIVDDERSVRNGLCNLLQSDGYLTDAFDSAEAFLSSETALDTACVIIVDIKLKGMNGLTLFEKLKILPTPPPPVIFITGHGDENMQRYAESLGAVAFLRKPINVDVLLGHIQRVLSGG</sequence>
<reference evidence="5" key="1">
    <citation type="journal article" date="2012" name="PLoS ONE">
        <title>Comparative analysis of genome sequences covering the seven cronobacter species.</title>
        <authorList>
            <person name="Joseph S."/>
            <person name="Desai P."/>
            <person name="Ji Y."/>
            <person name="Cummings C.A."/>
            <person name="Shih R."/>
            <person name="Degoricija L."/>
            <person name="Rico A."/>
            <person name="Brzoska P."/>
            <person name="Hamby S.E."/>
            <person name="Masood N."/>
            <person name="Hariri S."/>
            <person name="Sonbol H."/>
            <person name="Chuzhanova N."/>
            <person name="McClelland M."/>
            <person name="Furtado M.R."/>
            <person name="Forsythe S.J."/>
        </authorList>
    </citation>
    <scope>NUCLEOTIDE SEQUENCE [LARGE SCALE GENOMIC DNA]</scope>
    <source>
        <strain evidence="5">1210</strain>
    </source>
</reference>
<dbReference type="PANTHER" id="PTHR44591">
    <property type="entry name" value="STRESS RESPONSE REGULATOR PROTEIN 1"/>
    <property type="match status" value="1"/>
</dbReference>
<keyword evidence="1 2" id="KW-0597">Phosphoprotein</keyword>
<comment type="caution">
    <text evidence="4">The sequence shown here is derived from an EMBL/GenBank/DDBJ whole genome shotgun (WGS) entry which is preliminary data.</text>
</comment>
<accession>A0ABM9QAC7</accession>
<evidence type="ECO:0000259" key="3">
    <source>
        <dbReference type="PROSITE" id="PS50110"/>
    </source>
</evidence>
<dbReference type="Proteomes" id="UP000009342">
    <property type="component" value="Unassembled WGS sequence"/>
</dbReference>
<feature type="modified residue" description="4-aspartylphosphate" evidence="2">
    <location>
        <position position="56"/>
    </location>
</feature>
<dbReference type="InterPro" id="IPR001789">
    <property type="entry name" value="Sig_transdc_resp-reg_receiver"/>
</dbReference>
<dbReference type="SUPFAM" id="SSF52172">
    <property type="entry name" value="CheY-like"/>
    <property type="match status" value="1"/>
</dbReference>
<evidence type="ECO:0000313" key="4">
    <source>
        <dbReference type="EMBL" id="CCJ82413.1"/>
    </source>
</evidence>
<dbReference type="Pfam" id="PF00072">
    <property type="entry name" value="Response_reg"/>
    <property type="match status" value="1"/>
</dbReference>
<evidence type="ECO:0000256" key="1">
    <source>
        <dbReference type="ARBA" id="ARBA00022553"/>
    </source>
</evidence>
<dbReference type="InterPro" id="IPR050595">
    <property type="entry name" value="Bact_response_regulator"/>
</dbReference>
<dbReference type="InterPro" id="IPR011006">
    <property type="entry name" value="CheY-like_superfamily"/>
</dbReference>
<dbReference type="SMART" id="SM00448">
    <property type="entry name" value="REC"/>
    <property type="match status" value="1"/>
</dbReference>
<keyword evidence="5" id="KW-1185">Reference proteome</keyword>
<dbReference type="PANTHER" id="PTHR44591:SF25">
    <property type="entry name" value="CHEMOTAXIS TWO-COMPONENT RESPONSE REGULATOR"/>
    <property type="match status" value="1"/>
</dbReference>
<protein>
    <submittedName>
        <fullName evidence="4">C4-dicarboxylate transport transcriptional regulatory protein DctD</fullName>
    </submittedName>
</protein>
<name>A0ABM9QAC7_9ENTR</name>
<feature type="domain" description="Response regulatory" evidence="3">
    <location>
        <begin position="6"/>
        <end position="122"/>
    </location>
</feature>
<evidence type="ECO:0000313" key="5">
    <source>
        <dbReference type="Proteomes" id="UP000009342"/>
    </source>
</evidence>